<dbReference type="OMA" id="VNGWGPQ"/>
<dbReference type="GO" id="GO:0042134">
    <property type="term" value="F:rRNA primary transcript binding"/>
    <property type="evidence" value="ECO:0007669"/>
    <property type="project" value="EnsemblFungi"/>
</dbReference>
<dbReference type="Pfam" id="PF00327">
    <property type="entry name" value="Ribosomal_L30"/>
    <property type="match status" value="1"/>
</dbReference>
<name>I2H0R4_HENB6</name>
<dbReference type="KEGG" id="tbl:TBLA_0C01510"/>
<dbReference type="Gene3D" id="3.30.1390.20">
    <property type="entry name" value="Ribosomal protein L30, ferredoxin-like fold domain"/>
    <property type="match status" value="1"/>
</dbReference>
<dbReference type="RefSeq" id="XP_004179485.1">
    <property type="nucleotide sequence ID" value="XM_004179437.1"/>
</dbReference>
<dbReference type="GeneID" id="14494946"/>
<comment type="similarity">
    <text evidence="1">Belongs to the universal ribosomal protein uL30 family.</text>
</comment>
<evidence type="ECO:0000259" key="3">
    <source>
        <dbReference type="Pfam" id="PF00327"/>
    </source>
</evidence>
<dbReference type="InterPro" id="IPR016082">
    <property type="entry name" value="Ribosomal_uL30_ferredoxin-like"/>
</dbReference>
<dbReference type="PANTHER" id="PTHR11524">
    <property type="entry name" value="60S RIBOSOMAL PROTEIN L7"/>
    <property type="match status" value="1"/>
</dbReference>
<dbReference type="OrthoDB" id="28644at2759"/>
<dbReference type="FunCoup" id="I2H0R4">
    <property type="interactions" value="421"/>
</dbReference>
<sequence>MSSVNPEVILRKRRNTDRTRLEKQELSREKRLAKERENRKNKNKFIRIESIASNTLATGREKERIKRISKLEKLERKNYFLTIREIENNEEDEEESLIKEKIEYDGKPTLLFVVRVKGPNLASMPHKVWKILKVLRLVDINSGVFVKLTNETFGLFKLIAPYVIVGTPSLASIRSIIQKRARVINDEGNSVVMNDNNLIEERLGEKCGVICMEDIIHEIAQMGEFFNQCNFFMEPFKLNREVSGFNALSKLNKIKAKEYQNKRRMVNNSCNAPVVKVDVDEILSKIN</sequence>
<keyword evidence="5" id="KW-1185">Reference proteome</keyword>
<dbReference type="PANTHER" id="PTHR11524:SF26">
    <property type="entry name" value="RIBOSOME BIOGENESIS PROTEIN RLP7"/>
    <property type="match status" value="1"/>
</dbReference>
<feature type="region of interest" description="Disordered" evidence="2">
    <location>
        <begin position="11"/>
        <end position="38"/>
    </location>
</feature>
<dbReference type="GO" id="GO:0003735">
    <property type="term" value="F:structural constituent of ribosome"/>
    <property type="evidence" value="ECO:0007669"/>
    <property type="project" value="TreeGrafter"/>
</dbReference>
<dbReference type="GO" id="GO:0022625">
    <property type="term" value="C:cytosolic large ribosomal subunit"/>
    <property type="evidence" value="ECO:0007669"/>
    <property type="project" value="TreeGrafter"/>
</dbReference>
<dbReference type="InterPro" id="IPR035808">
    <property type="entry name" value="Ribosomal_uL30_euk_arc"/>
</dbReference>
<dbReference type="GO" id="GO:0000463">
    <property type="term" value="P:maturation of LSU-rRNA from tricistronic rRNA transcript (SSU-rRNA, 5.8S rRNA, LSU-rRNA)"/>
    <property type="evidence" value="ECO:0007669"/>
    <property type="project" value="EnsemblFungi"/>
</dbReference>
<feature type="domain" description="Large ribosomal subunit protein uL30-like ferredoxin-like fold" evidence="3">
    <location>
        <begin position="111"/>
        <end position="163"/>
    </location>
</feature>
<dbReference type="EMBL" id="HE806318">
    <property type="protein sequence ID" value="CCH59966.1"/>
    <property type="molecule type" value="Genomic_DNA"/>
</dbReference>
<dbReference type="GO" id="GO:0005730">
    <property type="term" value="C:nucleolus"/>
    <property type="evidence" value="ECO:0007669"/>
    <property type="project" value="EnsemblFungi"/>
</dbReference>
<reference evidence="4 5" key="1">
    <citation type="journal article" date="2011" name="Proc. Natl. Acad. Sci. U.S.A.">
        <title>Evolutionary erosion of yeast sex chromosomes by mating-type switching accidents.</title>
        <authorList>
            <person name="Gordon J.L."/>
            <person name="Armisen D."/>
            <person name="Proux-Wera E."/>
            <person name="Oheigeartaigh S.S."/>
            <person name="Byrne K.P."/>
            <person name="Wolfe K.H."/>
        </authorList>
    </citation>
    <scope>NUCLEOTIDE SEQUENCE [LARGE SCALE GENOMIC DNA]</scope>
    <source>
        <strain evidence="5">ATCC 34711 / CBS 6284 / DSM 70876 / NBRC 10599 / NRRL Y-10934 / UCD 77-7</strain>
    </source>
</reference>
<organism evidence="4 5">
    <name type="scientific">Henningerozyma blattae (strain ATCC 34711 / CBS 6284 / DSM 70876 / NBRC 10599 / NRRL Y-10934 / UCD 77-7)</name>
    <name type="common">Yeast</name>
    <name type="synonym">Tetrapisispora blattae</name>
    <dbReference type="NCBI Taxonomy" id="1071380"/>
    <lineage>
        <taxon>Eukaryota</taxon>
        <taxon>Fungi</taxon>
        <taxon>Dikarya</taxon>
        <taxon>Ascomycota</taxon>
        <taxon>Saccharomycotina</taxon>
        <taxon>Saccharomycetes</taxon>
        <taxon>Saccharomycetales</taxon>
        <taxon>Saccharomycetaceae</taxon>
        <taxon>Henningerozyma</taxon>
    </lineage>
</organism>
<proteinExistence type="inferred from homology"/>
<accession>I2H0R4</accession>
<dbReference type="HOGENOM" id="CLU_055156_1_0_1"/>
<evidence type="ECO:0000256" key="2">
    <source>
        <dbReference type="SAM" id="MobiDB-lite"/>
    </source>
</evidence>
<dbReference type="InParanoid" id="I2H0R4"/>
<dbReference type="Proteomes" id="UP000002866">
    <property type="component" value="Chromosome 3"/>
</dbReference>
<gene>
    <name evidence="4" type="primary">TBLA0C01510</name>
    <name evidence="4" type="ORF">TBLA_0C01510</name>
</gene>
<protein>
    <recommendedName>
        <fullName evidence="3">Large ribosomal subunit protein uL30-like ferredoxin-like fold domain-containing protein</fullName>
    </recommendedName>
</protein>
<dbReference type="eggNOG" id="KOG3184">
    <property type="taxonomic scope" value="Eukaryota"/>
</dbReference>
<dbReference type="GO" id="GO:0000465">
    <property type="term" value="P:exonucleolytic trimming to generate mature 5'-end of 5.8S rRNA from tricistronic rRNA transcript (SSU-rRNA, 5.8S rRNA, LSU-rRNA)"/>
    <property type="evidence" value="ECO:0007669"/>
    <property type="project" value="EnsemblFungi"/>
</dbReference>
<evidence type="ECO:0000256" key="1">
    <source>
        <dbReference type="ARBA" id="ARBA00007594"/>
    </source>
</evidence>
<dbReference type="GO" id="GO:0030687">
    <property type="term" value="C:preribosome, large subunit precursor"/>
    <property type="evidence" value="ECO:0007669"/>
    <property type="project" value="EnsemblFungi"/>
</dbReference>
<dbReference type="InterPro" id="IPR036919">
    <property type="entry name" value="Ribo_uL30_ferredoxin-like_sf"/>
</dbReference>
<dbReference type="STRING" id="1071380.I2H0R4"/>
<dbReference type="CDD" id="cd01657">
    <property type="entry name" value="Ribosomal_L7_archeal_euk"/>
    <property type="match status" value="1"/>
</dbReference>
<dbReference type="AlphaFoldDB" id="I2H0R4"/>
<dbReference type="SUPFAM" id="SSF55129">
    <property type="entry name" value="Ribosomal protein L30p/L7e"/>
    <property type="match status" value="1"/>
</dbReference>
<feature type="compositionally biased region" description="Basic and acidic residues" evidence="2">
    <location>
        <begin position="16"/>
        <end position="38"/>
    </location>
</feature>
<evidence type="ECO:0000313" key="5">
    <source>
        <dbReference type="Proteomes" id="UP000002866"/>
    </source>
</evidence>
<evidence type="ECO:0000313" key="4">
    <source>
        <dbReference type="EMBL" id="CCH59966.1"/>
    </source>
</evidence>
<dbReference type="InterPro" id="IPR039699">
    <property type="entry name" value="Ribosomal_uL30"/>
</dbReference>